<name>A0AC34GSA6_9BILA</name>
<organism evidence="1 2">
    <name type="scientific">Panagrolaimus sp. ES5</name>
    <dbReference type="NCBI Taxonomy" id="591445"/>
    <lineage>
        <taxon>Eukaryota</taxon>
        <taxon>Metazoa</taxon>
        <taxon>Ecdysozoa</taxon>
        <taxon>Nematoda</taxon>
        <taxon>Chromadorea</taxon>
        <taxon>Rhabditida</taxon>
        <taxon>Tylenchina</taxon>
        <taxon>Panagrolaimomorpha</taxon>
        <taxon>Panagrolaimoidea</taxon>
        <taxon>Panagrolaimidae</taxon>
        <taxon>Panagrolaimus</taxon>
    </lineage>
</organism>
<accession>A0AC34GSA6</accession>
<sequence length="402" mass="44073">MYFCLLLHSRKSKIVKLSTIIISHSGDITSSTSSIISENNHPSTYSNIIASSSPPAMPYLFNRAYGALIGQCCGDALGCRYKFRSADDVKEQMLTDQDDSYFLPIRGSSVFEFPPGQVNDGTEYSMLVARSLSRQGSVEIPDIVDSILRWKNSDPIGTHNPVFEALDVETENEDPQISGGQLEKKITLSALLKNKSSLSNMCLSIATPIAISTATRLNDSMTCSTSIRLTRLTQPHPAAQDAVRVLAAAIRSLILCPDPQIAYEVALKNAKTSIVLEHLEDARRRPHPFPEDEIENAGSGSFENEIPIDYLGITLQVAFYHLLYSESFYDGVISSIALGGDTTANAAITGALLGARFGAQSIPQQWKDTVENAKLERHKTFPDVFLSDAQSLVNRLLYKLSF</sequence>
<reference evidence="2" key="1">
    <citation type="submission" date="2022-11" db="UniProtKB">
        <authorList>
            <consortium name="WormBaseParasite"/>
        </authorList>
    </citation>
    <scope>IDENTIFICATION</scope>
</reference>
<dbReference type="WBParaSite" id="ES5_v2.g7597.t1">
    <property type="protein sequence ID" value="ES5_v2.g7597.t1"/>
    <property type="gene ID" value="ES5_v2.g7597"/>
</dbReference>
<proteinExistence type="predicted"/>
<evidence type="ECO:0000313" key="2">
    <source>
        <dbReference type="WBParaSite" id="ES5_v2.g7597.t1"/>
    </source>
</evidence>
<dbReference type="Proteomes" id="UP000887579">
    <property type="component" value="Unplaced"/>
</dbReference>
<protein>
    <submittedName>
        <fullName evidence="2">ADP-ribosylglycohydrolase</fullName>
    </submittedName>
</protein>
<evidence type="ECO:0000313" key="1">
    <source>
        <dbReference type="Proteomes" id="UP000887579"/>
    </source>
</evidence>